<dbReference type="SMART" id="SM00248">
    <property type="entry name" value="ANK"/>
    <property type="match status" value="6"/>
</dbReference>
<dbReference type="Gene3D" id="1.25.40.20">
    <property type="entry name" value="Ankyrin repeat-containing domain"/>
    <property type="match status" value="2"/>
</dbReference>
<protein>
    <recommendedName>
        <fullName evidence="3">Ankyrin</fullName>
    </recommendedName>
</protein>
<dbReference type="InterPro" id="IPR052050">
    <property type="entry name" value="SecEffector_AnkRepeat"/>
</dbReference>
<name>A0A1V9ZWF1_9STRA</name>
<dbReference type="PANTHER" id="PTHR46586">
    <property type="entry name" value="ANKYRIN REPEAT-CONTAINING PROTEIN"/>
    <property type="match status" value="1"/>
</dbReference>
<gene>
    <name evidence="1" type="ORF">THRCLA_05273</name>
</gene>
<keyword evidence="2" id="KW-1185">Reference proteome</keyword>
<dbReference type="EMBL" id="JNBS01001148">
    <property type="protein sequence ID" value="OQS02336.1"/>
    <property type="molecule type" value="Genomic_DNA"/>
</dbReference>
<dbReference type="PANTHER" id="PTHR46586:SF3">
    <property type="entry name" value="ANKYRIN REPEAT-CONTAINING PROTEIN"/>
    <property type="match status" value="1"/>
</dbReference>
<comment type="caution">
    <text evidence="1">The sequence shown here is derived from an EMBL/GenBank/DDBJ whole genome shotgun (WGS) entry which is preliminary data.</text>
</comment>
<accession>A0A1V9ZWF1</accession>
<dbReference type="OrthoDB" id="63159at2759"/>
<dbReference type="SUPFAM" id="SSF48403">
    <property type="entry name" value="Ankyrin repeat"/>
    <property type="match status" value="1"/>
</dbReference>
<sequence length="503" mass="55925">ATFGHLEVVKFLNENRTEGCTKLALQGAVRKGYVKVVEHLLGHGEEYITEIFIIAEYYRIQCHRSVHKKDYVGVLRCLSSHRGAVIKDGIILVAIKVTPLPALQFVVKREIHGITKRIFDEIIQIGDKDAIRYALEAILTENNKPLSLLDTDEAVDPWIPLDNADYPARSVWGNNEWSHSKAMDIAAVLGDLDTVKLLHRTGIQCCTVGAMNDAAAVGRLDILEWLHTHRTEGCTDDAMTYAIAGDHYDIVKWLHEVCGLNCTKDGLSSAAYNGNIDMVKYLISIPMIPEIVDPDDILRGGGNLSVGAPGNAPSINVFCGIAIDQAATNGHIDIVQLLKDYPATTNAMDRAAYNGHLDMIKYLHTKRSEGCTANAYSGALRTNRLDILKYLVTNKCYQGTIDFKKFCYDAAGQNNIDLVEYCLNQLQGNFTQNLKQSMMYKAAMTGLLDIVKWLHEVKGFASTSMIREIADTRGHKNVLRYLTTIGDCEESVLDSRGVWALFW</sequence>
<evidence type="ECO:0008006" key="3">
    <source>
        <dbReference type="Google" id="ProtNLM"/>
    </source>
</evidence>
<proteinExistence type="predicted"/>
<dbReference type="InterPro" id="IPR036770">
    <property type="entry name" value="Ankyrin_rpt-contain_sf"/>
</dbReference>
<dbReference type="Proteomes" id="UP000243217">
    <property type="component" value="Unassembled WGS sequence"/>
</dbReference>
<dbReference type="Pfam" id="PF12796">
    <property type="entry name" value="Ank_2"/>
    <property type="match status" value="2"/>
</dbReference>
<dbReference type="InterPro" id="IPR002110">
    <property type="entry name" value="Ankyrin_rpt"/>
</dbReference>
<dbReference type="AlphaFoldDB" id="A0A1V9ZWF1"/>
<evidence type="ECO:0000313" key="1">
    <source>
        <dbReference type="EMBL" id="OQS02336.1"/>
    </source>
</evidence>
<evidence type="ECO:0000313" key="2">
    <source>
        <dbReference type="Proteomes" id="UP000243217"/>
    </source>
</evidence>
<reference evidence="1 2" key="1">
    <citation type="journal article" date="2014" name="Genome Biol. Evol.">
        <title>The secreted proteins of Achlya hypogyna and Thraustotheca clavata identify the ancestral oomycete secretome and reveal gene acquisitions by horizontal gene transfer.</title>
        <authorList>
            <person name="Misner I."/>
            <person name="Blouin N."/>
            <person name="Leonard G."/>
            <person name="Richards T.A."/>
            <person name="Lane C.E."/>
        </authorList>
    </citation>
    <scope>NUCLEOTIDE SEQUENCE [LARGE SCALE GENOMIC DNA]</scope>
    <source>
        <strain evidence="1 2">ATCC 34112</strain>
    </source>
</reference>
<feature type="non-terminal residue" evidence="1">
    <location>
        <position position="1"/>
    </location>
</feature>
<organism evidence="1 2">
    <name type="scientific">Thraustotheca clavata</name>
    <dbReference type="NCBI Taxonomy" id="74557"/>
    <lineage>
        <taxon>Eukaryota</taxon>
        <taxon>Sar</taxon>
        <taxon>Stramenopiles</taxon>
        <taxon>Oomycota</taxon>
        <taxon>Saprolegniomycetes</taxon>
        <taxon>Saprolegniales</taxon>
        <taxon>Achlyaceae</taxon>
        <taxon>Thraustotheca</taxon>
    </lineage>
</organism>